<evidence type="ECO:0000256" key="1">
    <source>
        <dbReference type="SAM" id="Coils"/>
    </source>
</evidence>
<dbReference type="EMBL" id="CAJFDI010000001">
    <property type="protein sequence ID" value="CAD5209545.1"/>
    <property type="molecule type" value="Genomic_DNA"/>
</dbReference>
<dbReference type="WBParaSite" id="BXY_0885600.1">
    <property type="protein sequence ID" value="BXY_0885600.1"/>
    <property type="gene ID" value="BXY_0885600"/>
</dbReference>
<organism evidence="4 6">
    <name type="scientific">Bursaphelenchus xylophilus</name>
    <name type="common">Pinewood nematode worm</name>
    <name type="synonym">Aphelenchoides xylophilus</name>
    <dbReference type="NCBI Taxonomy" id="6326"/>
    <lineage>
        <taxon>Eukaryota</taxon>
        <taxon>Metazoa</taxon>
        <taxon>Ecdysozoa</taxon>
        <taxon>Nematoda</taxon>
        <taxon>Chromadorea</taxon>
        <taxon>Rhabditida</taxon>
        <taxon>Tylenchina</taxon>
        <taxon>Tylenchomorpha</taxon>
        <taxon>Aphelenchoidea</taxon>
        <taxon>Aphelenchoididae</taxon>
        <taxon>Bursaphelenchus</taxon>
    </lineage>
</organism>
<dbReference type="Proteomes" id="UP000095284">
    <property type="component" value="Unplaced"/>
</dbReference>
<dbReference type="Proteomes" id="UP000582659">
    <property type="component" value="Unassembled WGS sequence"/>
</dbReference>
<name>A0A1I7S767_BURXY</name>
<proteinExistence type="predicted"/>
<dbReference type="PANTHER" id="PTHR13338">
    <property type="entry name" value="UPF0240 PROTEIN"/>
    <property type="match status" value="1"/>
</dbReference>
<dbReference type="InterPro" id="IPR009622">
    <property type="entry name" value="NDUFAF4"/>
</dbReference>
<keyword evidence="1" id="KW-0175">Coiled coil</keyword>
<dbReference type="OrthoDB" id="5862942at2759"/>
<keyword evidence="5" id="KW-1185">Reference proteome</keyword>
<dbReference type="eggNOG" id="KOG4481">
    <property type="taxonomic scope" value="Eukaryota"/>
</dbReference>
<reference evidence="6" key="1">
    <citation type="submission" date="2016-11" db="UniProtKB">
        <authorList>
            <consortium name="WormBaseParasite"/>
        </authorList>
    </citation>
    <scope>IDENTIFICATION</scope>
</reference>
<dbReference type="AlphaFoldDB" id="A0A1I7S767"/>
<evidence type="ECO:0000313" key="5">
    <source>
        <dbReference type="Proteomes" id="UP000659654"/>
    </source>
</evidence>
<accession>A0A1I7S767</accession>
<gene>
    <name evidence="2" type="ORF">BXYJ_LOCUS1489</name>
</gene>
<evidence type="ECO:0000313" key="2">
    <source>
        <dbReference type="EMBL" id="CAD5209545.1"/>
    </source>
</evidence>
<feature type="coiled-coil region" evidence="1">
    <location>
        <begin position="229"/>
        <end position="260"/>
    </location>
</feature>
<protein>
    <submittedName>
        <fullName evidence="2">(pine wood nematode) hypothetical protein</fullName>
    </submittedName>
</protein>
<reference evidence="3" key="2">
    <citation type="submission" date="2020-08" db="EMBL/GenBank/DDBJ databases">
        <authorList>
            <person name="Kikuchi T."/>
        </authorList>
    </citation>
    <scope>NUCLEOTIDE SEQUENCE</scope>
    <source>
        <strain evidence="2">Ka4C1</strain>
    </source>
</reference>
<dbReference type="EMBL" id="CAJFCV020000001">
    <property type="protein sequence ID" value="CAG9084675.1"/>
    <property type="molecule type" value="Genomic_DNA"/>
</dbReference>
<dbReference type="Pfam" id="PF06784">
    <property type="entry name" value="UPF0240"/>
    <property type="match status" value="1"/>
</dbReference>
<evidence type="ECO:0000313" key="6">
    <source>
        <dbReference type="WBParaSite" id="BXY_0885600.1"/>
    </source>
</evidence>
<dbReference type="GO" id="GO:0005739">
    <property type="term" value="C:mitochondrion"/>
    <property type="evidence" value="ECO:0007669"/>
    <property type="project" value="TreeGrafter"/>
</dbReference>
<sequence>MVVKKLWNKFGGEAKTAIYQKKSIEKFEKLAAGEKVAAPKHPTDQKYFDLALRDEKIAEEVKRKNEDLIDKVNKIKINSTEVQQDRSSRPLPSRESEWQYRDTPDYKFGFHEIPSEKMESNTISAREMYELLSIQAKVEKDGRQVDLMAHEGYRRLSPERRENLFKYFGLFVTSEQQSVVDRSEVELLVDYMNNRTGEIDKNRLAIQVKREALARVRKERNKEIDHEKREEEQQRLLEMEKRRDREFERLTQKLKEVEQDTLK</sequence>
<evidence type="ECO:0000313" key="4">
    <source>
        <dbReference type="Proteomes" id="UP000095284"/>
    </source>
</evidence>
<dbReference type="PANTHER" id="PTHR13338:SF4">
    <property type="entry name" value="NADH DEHYDROGENASE [UBIQUINONE] 1 ALPHA SUBCOMPLEX ASSEMBLY FACTOR 4"/>
    <property type="match status" value="1"/>
</dbReference>
<dbReference type="Proteomes" id="UP000659654">
    <property type="component" value="Unassembled WGS sequence"/>
</dbReference>
<evidence type="ECO:0000313" key="3">
    <source>
        <dbReference type="EMBL" id="CAG9084675.1"/>
    </source>
</evidence>
<dbReference type="GO" id="GO:0032981">
    <property type="term" value="P:mitochondrial respiratory chain complex I assembly"/>
    <property type="evidence" value="ECO:0007669"/>
    <property type="project" value="InterPro"/>
</dbReference>